<evidence type="ECO:0000256" key="1">
    <source>
        <dbReference type="SAM" id="SignalP"/>
    </source>
</evidence>
<organism evidence="2 3">
    <name type="scientific">Dysosmobacter acutus</name>
    <dbReference type="NCBI Taxonomy" id="2841504"/>
    <lineage>
        <taxon>Bacteria</taxon>
        <taxon>Bacillati</taxon>
        <taxon>Bacillota</taxon>
        <taxon>Clostridia</taxon>
        <taxon>Eubacteriales</taxon>
        <taxon>Oscillospiraceae</taxon>
        <taxon>Dysosmobacter</taxon>
    </lineage>
</organism>
<gene>
    <name evidence="2" type="primary">dctP</name>
    <name evidence="2" type="ORF">KQI82_04220</name>
</gene>
<evidence type="ECO:0000313" key="2">
    <source>
        <dbReference type="EMBL" id="MBU5626127.1"/>
    </source>
</evidence>
<dbReference type="Proteomes" id="UP000787672">
    <property type="component" value="Unassembled WGS sequence"/>
</dbReference>
<reference evidence="2 3" key="1">
    <citation type="submission" date="2021-06" db="EMBL/GenBank/DDBJ databases">
        <authorList>
            <person name="Sun Q."/>
            <person name="Li D."/>
        </authorList>
    </citation>
    <scope>NUCLEOTIDE SEQUENCE [LARGE SCALE GENOMIC DNA]</scope>
    <source>
        <strain evidence="2 3">MSJ-2</strain>
    </source>
</reference>
<feature type="signal peptide" evidence="1">
    <location>
        <begin position="1"/>
        <end position="18"/>
    </location>
</feature>
<dbReference type="InterPro" id="IPR018389">
    <property type="entry name" value="DctP_fam"/>
</dbReference>
<dbReference type="EMBL" id="JAHLQN010000001">
    <property type="protein sequence ID" value="MBU5626127.1"/>
    <property type="molecule type" value="Genomic_DNA"/>
</dbReference>
<name>A0ABS6F7J4_9FIRM</name>
<dbReference type="PANTHER" id="PTHR33376">
    <property type="match status" value="1"/>
</dbReference>
<dbReference type="PANTHER" id="PTHR33376:SF5">
    <property type="entry name" value="EXTRACYTOPLASMIC SOLUTE RECEPTOR PROTEIN"/>
    <property type="match status" value="1"/>
</dbReference>
<accession>A0ABS6F7J4</accession>
<sequence>MKKYLVCMFALVSLFALAGCGGNDASDPGATSSGETMEPVVWKIESAYGTGDQCMDIQMPMLKKVIEETTGGLVTVEMYEPDSICTAADIPMAVINGTLQGGLSSPNDTCAIVDAAYSETTPPFFFTSKEQQYDCLYNAGWVDFLREAYYEKGIIYGGFAPQGDQAFLSTFSMMSIDDMNGHVLRALASQADFLTSCGASTVTMSGSDIYMGFQLGTIEGTLFGMCDMYGMGWYEVISHCVPCVNAGSPCNFIFNKAAWEALPEDMQADLYEAIQNMYFDLYAESEKLQQVALDACAEHNVVVQDVPQEEVARFVEVGMELMETWKEKYPGAAKGFDIILDWEKENLAANS</sequence>
<proteinExistence type="predicted"/>
<dbReference type="Pfam" id="PF03480">
    <property type="entry name" value="DctP"/>
    <property type="match status" value="1"/>
</dbReference>
<keyword evidence="1" id="KW-0732">Signal</keyword>
<evidence type="ECO:0000313" key="3">
    <source>
        <dbReference type="Proteomes" id="UP000787672"/>
    </source>
</evidence>
<dbReference type="PROSITE" id="PS51257">
    <property type="entry name" value="PROKAR_LIPOPROTEIN"/>
    <property type="match status" value="1"/>
</dbReference>
<feature type="chain" id="PRO_5046783393" evidence="1">
    <location>
        <begin position="19"/>
        <end position="351"/>
    </location>
</feature>
<keyword evidence="3" id="KW-1185">Reference proteome</keyword>
<comment type="caution">
    <text evidence="2">The sequence shown here is derived from an EMBL/GenBank/DDBJ whole genome shotgun (WGS) entry which is preliminary data.</text>
</comment>
<dbReference type="NCBIfam" id="NF037995">
    <property type="entry name" value="TRAP_S1"/>
    <property type="match status" value="1"/>
</dbReference>
<dbReference type="RefSeq" id="WP_216559121.1">
    <property type="nucleotide sequence ID" value="NZ_JAHLQN010000001.1"/>
</dbReference>
<protein>
    <submittedName>
        <fullName evidence="2">TRAP transporter substrate-binding protein DctP</fullName>
    </submittedName>
</protein>